<dbReference type="InterPro" id="IPR034345">
    <property type="entry name" value="Gtt2-like_N"/>
</dbReference>
<dbReference type="SUPFAM" id="SSF52833">
    <property type="entry name" value="Thioredoxin-like"/>
    <property type="match status" value="1"/>
</dbReference>
<dbReference type="PROSITE" id="PS50404">
    <property type="entry name" value="GST_NTER"/>
    <property type="match status" value="1"/>
</dbReference>
<dbReference type="Gene3D" id="1.20.1050.10">
    <property type="match status" value="1"/>
</dbReference>
<evidence type="ECO:0000313" key="5">
    <source>
        <dbReference type="EMBL" id="GLQ75571.1"/>
    </source>
</evidence>
<dbReference type="RefSeq" id="WP_126606327.1">
    <property type="nucleotide sequence ID" value="NZ_AP025144.1"/>
</dbReference>
<dbReference type="Pfam" id="PF00043">
    <property type="entry name" value="GST_C"/>
    <property type="match status" value="1"/>
</dbReference>
<dbReference type="EMBL" id="BSNX01000074">
    <property type="protein sequence ID" value="GLQ75571.1"/>
    <property type="molecule type" value="Genomic_DNA"/>
</dbReference>
<dbReference type="SUPFAM" id="SSF47616">
    <property type="entry name" value="GST C-terminal domain-like"/>
    <property type="match status" value="1"/>
</dbReference>
<evidence type="ECO:0000259" key="4">
    <source>
        <dbReference type="PROSITE" id="PS50405"/>
    </source>
</evidence>
<evidence type="ECO:0000256" key="2">
    <source>
        <dbReference type="ARBA" id="ARBA00022679"/>
    </source>
</evidence>
<dbReference type="GO" id="GO:0043295">
    <property type="term" value="F:glutathione binding"/>
    <property type="evidence" value="ECO:0007669"/>
    <property type="project" value="TreeGrafter"/>
</dbReference>
<dbReference type="SFLD" id="SFLDS00019">
    <property type="entry name" value="Glutathione_Transferase_(cytos"/>
    <property type="match status" value="1"/>
</dbReference>
<dbReference type="AlphaFoldDB" id="A0AAV5NZZ6"/>
<dbReference type="EC" id="2.5.1.18" evidence="1"/>
<accession>A0AAV5NZZ6</accession>
<dbReference type="InterPro" id="IPR036282">
    <property type="entry name" value="Glutathione-S-Trfase_C_sf"/>
</dbReference>
<dbReference type="SFLD" id="SFLDG00358">
    <property type="entry name" value="Main_(cytGST)"/>
    <property type="match status" value="1"/>
</dbReference>
<organism evidence="5 6">
    <name type="scientific">Vibrio penaeicida</name>
    <dbReference type="NCBI Taxonomy" id="104609"/>
    <lineage>
        <taxon>Bacteria</taxon>
        <taxon>Pseudomonadati</taxon>
        <taxon>Pseudomonadota</taxon>
        <taxon>Gammaproteobacteria</taxon>
        <taxon>Vibrionales</taxon>
        <taxon>Vibrionaceae</taxon>
        <taxon>Vibrio</taxon>
    </lineage>
</organism>
<dbReference type="PANTHER" id="PTHR43900:SF97">
    <property type="entry name" value="GLUTATHIONE TRANSFERASE"/>
    <property type="match status" value="1"/>
</dbReference>
<evidence type="ECO:0000259" key="3">
    <source>
        <dbReference type="PROSITE" id="PS50404"/>
    </source>
</evidence>
<sequence>MKLYETAMTPSSRRVSIFMKELGIDIEKQQLNVKAGDNLTPEYLAKSLNGKVPLLELDSGDSISESVAICRYLDGVNDNEFALFGKDALEEAQIEMWHRVVEFEGLYAGFQAFRNLTGIYSDRETCVEAWGAESKSRVANFLPKLEKRLSESDYIASDRFTIVDITGHIFISFAANGLELDVFDEYPSIKSWFDNISSRPSFQA</sequence>
<dbReference type="InterPro" id="IPR040079">
    <property type="entry name" value="Glutathione_S-Trfase"/>
</dbReference>
<evidence type="ECO:0000256" key="1">
    <source>
        <dbReference type="ARBA" id="ARBA00012452"/>
    </source>
</evidence>
<dbReference type="GO" id="GO:0005737">
    <property type="term" value="C:cytoplasm"/>
    <property type="evidence" value="ECO:0007669"/>
    <property type="project" value="TreeGrafter"/>
</dbReference>
<dbReference type="PROSITE" id="PS50405">
    <property type="entry name" value="GST_CTER"/>
    <property type="match status" value="1"/>
</dbReference>
<gene>
    <name evidence="5" type="ORF">GCM10007932_49330</name>
</gene>
<evidence type="ECO:0000313" key="6">
    <source>
        <dbReference type="Proteomes" id="UP001156690"/>
    </source>
</evidence>
<dbReference type="InterPro" id="IPR036249">
    <property type="entry name" value="Thioredoxin-like_sf"/>
</dbReference>
<dbReference type="GO" id="GO:0004364">
    <property type="term" value="F:glutathione transferase activity"/>
    <property type="evidence" value="ECO:0007669"/>
    <property type="project" value="UniProtKB-EC"/>
</dbReference>
<dbReference type="Proteomes" id="UP001156690">
    <property type="component" value="Unassembled WGS sequence"/>
</dbReference>
<proteinExistence type="predicted"/>
<dbReference type="InterPro" id="IPR004045">
    <property type="entry name" value="Glutathione_S-Trfase_N"/>
</dbReference>
<protein>
    <recommendedName>
        <fullName evidence="1">glutathione transferase</fullName>
        <ecNumber evidence="1">2.5.1.18</ecNumber>
    </recommendedName>
</protein>
<keyword evidence="2" id="KW-0808">Transferase</keyword>
<dbReference type="InterPro" id="IPR034346">
    <property type="entry name" value="Gtt2-like_C"/>
</dbReference>
<reference evidence="6" key="1">
    <citation type="journal article" date="2019" name="Int. J. Syst. Evol. Microbiol.">
        <title>The Global Catalogue of Microorganisms (GCM) 10K type strain sequencing project: providing services to taxonomists for standard genome sequencing and annotation.</title>
        <authorList>
            <consortium name="The Broad Institute Genomics Platform"/>
            <consortium name="The Broad Institute Genome Sequencing Center for Infectious Disease"/>
            <person name="Wu L."/>
            <person name="Ma J."/>
        </authorList>
    </citation>
    <scope>NUCLEOTIDE SEQUENCE [LARGE SCALE GENOMIC DNA]</scope>
    <source>
        <strain evidence="6">NBRC 15640</strain>
    </source>
</reference>
<feature type="domain" description="GST N-terminal" evidence="3">
    <location>
        <begin position="1"/>
        <end position="81"/>
    </location>
</feature>
<name>A0AAV5NZZ6_9VIBR</name>
<comment type="caution">
    <text evidence="5">The sequence shown here is derived from an EMBL/GenBank/DDBJ whole genome shotgun (WGS) entry which is preliminary data.</text>
</comment>
<dbReference type="InterPro" id="IPR004046">
    <property type="entry name" value="GST_C"/>
</dbReference>
<dbReference type="CDD" id="cd03182">
    <property type="entry name" value="GST_C_GTT2_like"/>
    <property type="match status" value="1"/>
</dbReference>
<dbReference type="Pfam" id="PF13409">
    <property type="entry name" value="GST_N_2"/>
    <property type="match status" value="1"/>
</dbReference>
<feature type="domain" description="GST C-terminal" evidence="4">
    <location>
        <begin position="87"/>
        <end position="204"/>
    </location>
</feature>
<dbReference type="CDD" id="cd03051">
    <property type="entry name" value="GST_N_GTT2_like"/>
    <property type="match status" value="1"/>
</dbReference>
<keyword evidence="6" id="KW-1185">Reference proteome</keyword>
<dbReference type="Gene3D" id="3.40.30.10">
    <property type="entry name" value="Glutaredoxin"/>
    <property type="match status" value="1"/>
</dbReference>
<dbReference type="PANTHER" id="PTHR43900">
    <property type="entry name" value="GLUTATHIONE S-TRANSFERASE RHO"/>
    <property type="match status" value="1"/>
</dbReference>
<dbReference type="InterPro" id="IPR010987">
    <property type="entry name" value="Glutathione-S-Trfase_C-like"/>
</dbReference>